<comment type="similarity">
    <text evidence="6">Belongs to the MrnC RNase family.</text>
</comment>
<evidence type="ECO:0000256" key="2">
    <source>
        <dbReference type="ARBA" id="ARBA00022552"/>
    </source>
</evidence>
<keyword evidence="6" id="KW-0694">RNA-binding</keyword>
<keyword evidence="6" id="KW-0963">Cytoplasm</keyword>
<evidence type="ECO:0000256" key="1">
    <source>
        <dbReference type="ARBA" id="ARBA00022517"/>
    </source>
</evidence>
<keyword evidence="4 6" id="KW-0255">Endonuclease</keyword>
<dbReference type="GO" id="GO:0006364">
    <property type="term" value="P:rRNA processing"/>
    <property type="evidence" value="ECO:0007669"/>
    <property type="project" value="UniProtKB-UniRule"/>
</dbReference>
<keyword evidence="6" id="KW-0460">Magnesium</keyword>
<evidence type="ECO:0000313" key="9">
    <source>
        <dbReference type="Proteomes" id="UP000824241"/>
    </source>
</evidence>
<accession>A0A9D1DZC3</accession>
<reference evidence="8" key="1">
    <citation type="submission" date="2020-10" db="EMBL/GenBank/DDBJ databases">
        <authorList>
            <person name="Gilroy R."/>
        </authorList>
    </citation>
    <scope>NUCLEOTIDE SEQUENCE</scope>
    <source>
        <strain evidence="8">CHK189-12415</strain>
    </source>
</reference>
<keyword evidence="3 6" id="KW-0540">Nuclease</keyword>
<keyword evidence="5 6" id="KW-0378">Hydrolase</keyword>
<dbReference type="GO" id="GO:0019843">
    <property type="term" value="F:rRNA binding"/>
    <property type="evidence" value="ECO:0007669"/>
    <property type="project" value="UniProtKB-UniRule"/>
</dbReference>
<comment type="function">
    <text evidence="6">Involved in correct processing of both the 5' and 3' ends of 23S rRNA precursor. Processes 30S rRNA precursor transcript even in absence of ribonuclease 3 (Rnc); Rnc processes 30S rRNA into smaller rRNA precursors.</text>
</comment>
<dbReference type="Proteomes" id="UP000824241">
    <property type="component" value="Unassembled WGS sequence"/>
</dbReference>
<feature type="domain" description="RNase III" evidence="7">
    <location>
        <begin position="16"/>
        <end position="112"/>
    </location>
</feature>
<dbReference type="Pfam" id="PF00636">
    <property type="entry name" value="Ribonuclease_3"/>
    <property type="match status" value="1"/>
</dbReference>
<dbReference type="Gene3D" id="1.10.1520.10">
    <property type="entry name" value="Ribonuclease III domain"/>
    <property type="match status" value="1"/>
</dbReference>
<comment type="cofactor">
    <cofactor evidence="6">
        <name>Mg(2+)</name>
        <dbReference type="ChEBI" id="CHEBI:18420"/>
    </cofactor>
</comment>
<evidence type="ECO:0000256" key="4">
    <source>
        <dbReference type="ARBA" id="ARBA00022759"/>
    </source>
</evidence>
<feature type="active site" evidence="6">
    <location>
        <position position="22"/>
    </location>
</feature>
<reference evidence="8" key="2">
    <citation type="journal article" date="2021" name="PeerJ">
        <title>Extensive microbial diversity within the chicken gut microbiome revealed by metagenomics and culture.</title>
        <authorList>
            <person name="Gilroy R."/>
            <person name="Ravi A."/>
            <person name="Getino M."/>
            <person name="Pursley I."/>
            <person name="Horton D.L."/>
            <person name="Alikhan N.F."/>
            <person name="Baker D."/>
            <person name="Gharbi K."/>
            <person name="Hall N."/>
            <person name="Watson M."/>
            <person name="Adriaenssens E.M."/>
            <person name="Foster-Nyarko E."/>
            <person name="Jarju S."/>
            <person name="Secka A."/>
            <person name="Antonio M."/>
            <person name="Oren A."/>
            <person name="Chaudhuri R.R."/>
            <person name="La Ragione R."/>
            <person name="Hildebrand F."/>
            <person name="Pallen M.J."/>
        </authorList>
    </citation>
    <scope>NUCLEOTIDE SEQUENCE</scope>
    <source>
        <strain evidence="8">CHK189-12415</strain>
    </source>
</reference>
<comment type="caution">
    <text evidence="8">The sequence shown here is derived from an EMBL/GenBank/DDBJ whole genome shotgun (WGS) entry which is preliminary data.</text>
</comment>
<evidence type="ECO:0000256" key="6">
    <source>
        <dbReference type="HAMAP-Rule" id="MF_01468"/>
    </source>
</evidence>
<dbReference type="SUPFAM" id="SSF69065">
    <property type="entry name" value="RNase III domain-like"/>
    <property type="match status" value="1"/>
</dbReference>
<protein>
    <recommendedName>
        <fullName evidence="6">Mini-ribonuclease 3</fullName>
        <shortName evidence="6">Mini-3</shortName>
        <shortName evidence="6">Mini-RNase 3</shortName>
        <ecNumber evidence="6">3.1.26.-</ecNumber>
    </recommendedName>
    <alternativeName>
        <fullName evidence="6">Mini-RNase III</fullName>
        <shortName evidence="6">Mini-III</shortName>
    </alternativeName>
</protein>
<sequence length="134" mass="15090">MEIANIQDPRELSPLVLAYVGDAVYELLVRTRILEQGNAPVQKLHSRTVRRVCAAAQAEGLHRIEPMLTEEELSVYRRGRNTHNNIPKNASPAVYRASTGLEALFGYLYLKGEKARIDMLFSVIWEGKQAEEAP</sequence>
<name>A0A9D1DZC3_9FIRM</name>
<gene>
    <name evidence="6" type="primary">mrnC</name>
    <name evidence="8" type="ORF">IAB37_09215</name>
</gene>
<dbReference type="HAMAP" id="MF_01468">
    <property type="entry name" value="RNase_Mini_III"/>
    <property type="match status" value="1"/>
</dbReference>
<dbReference type="PIRSF" id="PIRSF005520">
    <property type="entry name" value="UCP005520"/>
    <property type="match status" value="1"/>
</dbReference>
<comment type="subunit">
    <text evidence="6">Homodimer.</text>
</comment>
<dbReference type="InterPro" id="IPR036389">
    <property type="entry name" value="RNase_III_sf"/>
</dbReference>
<dbReference type="EMBL" id="DVHA01000299">
    <property type="protein sequence ID" value="HIR61738.1"/>
    <property type="molecule type" value="Genomic_DNA"/>
</dbReference>
<comment type="subcellular location">
    <subcellularLocation>
        <location evidence="6">Cytoplasm</location>
    </subcellularLocation>
</comment>
<evidence type="ECO:0000313" key="8">
    <source>
        <dbReference type="EMBL" id="HIR61738.1"/>
    </source>
</evidence>
<dbReference type="AlphaFoldDB" id="A0A9D1DZC3"/>
<evidence type="ECO:0000256" key="3">
    <source>
        <dbReference type="ARBA" id="ARBA00022722"/>
    </source>
</evidence>
<evidence type="ECO:0000256" key="5">
    <source>
        <dbReference type="ARBA" id="ARBA00022801"/>
    </source>
</evidence>
<dbReference type="InterPro" id="IPR000999">
    <property type="entry name" value="RNase_III_dom"/>
</dbReference>
<evidence type="ECO:0000259" key="7">
    <source>
        <dbReference type="Pfam" id="PF00636"/>
    </source>
</evidence>
<dbReference type="PANTHER" id="PTHR34276:SF1">
    <property type="entry name" value="MINI-RIBONUCLEASE 3"/>
    <property type="match status" value="1"/>
</dbReference>
<keyword evidence="6" id="KW-0699">rRNA-binding</keyword>
<dbReference type="EC" id="3.1.26.-" evidence="6"/>
<organism evidence="8 9">
    <name type="scientific">Candidatus Faecivivens stercoravium</name>
    <dbReference type="NCBI Taxonomy" id="2840803"/>
    <lineage>
        <taxon>Bacteria</taxon>
        <taxon>Bacillati</taxon>
        <taxon>Bacillota</taxon>
        <taxon>Clostridia</taxon>
        <taxon>Eubacteriales</taxon>
        <taxon>Oscillospiraceae</taxon>
        <taxon>Oscillospiraceae incertae sedis</taxon>
        <taxon>Candidatus Faecivivens</taxon>
    </lineage>
</organism>
<dbReference type="InterPro" id="IPR008226">
    <property type="entry name" value="Mini3_fam"/>
</dbReference>
<keyword evidence="1 6" id="KW-0690">Ribosome biogenesis</keyword>
<dbReference type="PANTHER" id="PTHR34276">
    <property type="entry name" value="MINI-RIBONUCLEASE 3"/>
    <property type="match status" value="1"/>
</dbReference>
<keyword evidence="2 6" id="KW-0698">rRNA processing</keyword>
<dbReference type="GO" id="GO:0004525">
    <property type="term" value="F:ribonuclease III activity"/>
    <property type="evidence" value="ECO:0007669"/>
    <property type="project" value="InterPro"/>
</dbReference>
<dbReference type="GO" id="GO:0005737">
    <property type="term" value="C:cytoplasm"/>
    <property type="evidence" value="ECO:0007669"/>
    <property type="project" value="UniProtKB-SubCell"/>
</dbReference>
<proteinExistence type="inferred from homology"/>